<feature type="transmembrane region" description="Helical" evidence="6">
    <location>
        <begin position="281"/>
        <end position="302"/>
    </location>
</feature>
<protein>
    <submittedName>
        <fullName evidence="8">MFS transporter</fullName>
    </submittedName>
</protein>
<feature type="transmembrane region" description="Helical" evidence="6">
    <location>
        <begin position="33"/>
        <end position="54"/>
    </location>
</feature>
<dbReference type="AlphaFoldDB" id="A0A927CKK1"/>
<dbReference type="Proteomes" id="UP000632125">
    <property type="component" value="Unassembled WGS sequence"/>
</dbReference>
<accession>A0A927CKK1</accession>
<dbReference type="Pfam" id="PF07690">
    <property type="entry name" value="MFS_1"/>
    <property type="match status" value="1"/>
</dbReference>
<proteinExistence type="predicted"/>
<evidence type="ECO:0000256" key="2">
    <source>
        <dbReference type="ARBA" id="ARBA00022448"/>
    </source>
</evidence>
<feature type="transmembrane region" description="Helical" evidence="6">
    <location>
        <begin position="259"/>
        <end position="275"/>
    </location>
</feature>
<gene>
    <name evidence="8" type="ORF">IDH41_11280</name>
</gene>
<evidence type="ECO:0000256" key="5">
    <source>
        <dbReference type="ARBA" id="ARBA00023136"/>
    </source>
</evidence>
<evidence type="ECO:0000259" key="7">
    <source>
        <dbReference type="PROSITE" id="PS50850"/>
    </source>
</evidence>
<dbReference type="InterPro" id="IPR036259">
    <property type="entry name" value="MFS_trans_sf"/>
</dbReference>
<dbReference type="PROSITE" id="PS50850">
    <property type="entry name" value="MFS"/>
    <property type="match status" value="1"/>
</dbReference>
<dbReference type="InterPro" id="IPR011701">
    <property type="entry name" value="MFS"/>
</dbReference>
<comment type="subcellular location">
    <subcellularLocation>
        <location evidence="1">Cell membrane</location>
        <topology evidence="1">Multi-pass membrane protein</topology>
    </subcellularLocation>
</comment>
<keyword evidence="4 6" id="KW-1133">Transmembrane helix</keyword>
<keyword evidence="9" id="KW-1185">Reference proteome</keyword>
<organism evidence="8 9">
    <name type="scientific">Paenibacillus arenilitoris</name>
    <dbReference type="NCBI Taxonomy" id="2772299"/>
    <lineage>
        <taxon>Bacteria</taxon>
        <taxon>Bacillati</taxon>
        <taxon>Bacillota</taxon>
        <taxon>Bacilli</taxon>
        <taxon>Bacillales</taxon>
        <taxon>Paenibacillaceae</taxon>
        <taxon>Paenibacillus</taxon>
    </lineage>
</organism>
<dbReference type="InterPro" id="IPR020846">
    <property type="entry name" value="MFS_dom"/>
</dbReference>
<comment type="caution">
    <text evidence="8">The sequence shown here is derived from an EMBL/GenBank/DDBJ whole genome shotgun (WGS) entry which is preliminary data.</text>
</comment>
<keyword evidence="5 6" id="KW-0472">Membrane</keyword>
<evidence type="ECO:0000256" key="1">
    <source>
        <dbReference type="ARBA" id="ARBA00004651"/>
    </source>
</evidence>
<dbReference type="RefSeq" id="WP_190861023.1">
    <property type="nucleotide sequence ID" value="NZ_JACXIY010000013.1"/>
</dbReference>
<feature type="domain" description="Major facilitator superfamily (MFS) profile" evidence="7">
    <location>
        <begin position="1"/>
        <end position="394"/>
    </location>
</feature>
<feature type="transmembrane region" description="Helical" evidence="6">
    <location>
        <begin position="194"/>
        <end position="219"/>
    </location>
</feature>
<evidence type="ECO:0000313" key="9">
    <source>
        <dbReference type="Proteomes" id="UP000632125"/>
    </source>
</evidence>
<feature type="transmembrane region" description="Helical" evidence="6">
    <location>
        <begin position="371"/>
        <end position="389"/>
    </location>
</feature>
<feature type="transmembrane region" description="Helical" evidence="6">
    <location>
        <begin position="225"/>
        <end position="247"/>
    </location>
</feature>
<feature type="transmembrane region" description="Helical" evidence="6">
    <location>
        <begin position="323"/>
        <end position="344"/>
    </location>
</feature>
<dbReference type="SUPFAM" id="SSF103473">
    <property type="entry name" value="MFS general substrate transporter"/>
    <property type="match status" value="1"/>
</dbReference>
<evidence type="ECO:0000313" key="8">
    <source>
        <dbReference type="EMBL" id="MBD2869160.1"/>
    </source>
</evidence>
<dbReference type="Gene3D" id="1.20.1250.20">
    <property type="entry name" value="MFS general substrate transporter like domains"/>
    <property type="match status" value="1"/>
</dbReference>
<dbReference type="GO" id="GO:0005886">
    <property type="term" value="C:plasma membrane"/>
    <property type="evidence" value="ECO:0007669"/>
    <property type="project" value="UniProtKB-SubCell"/>
</dbReference>
<reference evidence="8" key="1">
    <citation type="submission" date="2020-09" db="EMBL/GenBank/DDBJ databases">
        <title>A novel bacterium of genus Paenibacillus, isolated from South China Sea.</title>
        <authorList>
            <person name="Huang H."/>
            <person name="Mo K."/>
            <person name="Hu Y."/>
        </authorList>
    </citation>
    <scope>NUCLEOTIDE SEQUENCE</scope>
    <source>
        <strain evidence="8">IB182493</strain>
    </source>
</reference>
<feature type="transmembrane region" description="Helical" evidence="6">
    <location>
        <begin position="66"/>
        <end position="87"/>
    </location>
</feature>
<evidence type="ECO:0000256" key="3">
    <source>
        <dbReference type="ARBA" id="ARBA00022692"/>
    </source>
</evidence>
<feature type="transmembrane region" description="Helical" evidence="6">
    <location>
        <begin position="93"/>
        <end position="114"/>
    </location>
</feature>
<dbReference type="PANTHER" id="PTHR42718:SF43">
    <property type="entry name" value="LINCOMYCIN RESISTANCE PROTEIN LMRB"/>
    <property type="match status" value="1"/>
</dbReference>
<evidence type="ECO:0000256" key="6">
    <source>
        <dbReference type="SAM" id="Phobius"/>
    </source>
</evidence>
<dbReference type="PANTHER" id="PTHR42718">
    <property type="entry name" value="MAJOR FACILITATOR SUPERFAMILY MULTIDRUG TRANSPORTER MFSC"/>
    <property type="match status" value="1"/>
</dbReference>
<dbReference type="EMBL" id="JACXIY010000013">
    <property type="protein sequence ID" value="MBD2869160.1"/>
    <property type="molecule type" value="Genomic_DNA"/>
</dbReference>
<keyword evidence="2" id="KW-0813">Transport</keyword>
<dbReference type="GO" id="GO:0022857">
    <property type="term" value="F:transmembrane transporter activity"/>
    <property type="evidence" value="ECO:0007669"/>
    <property type="project" value="InterPro"/>
</dbReference>
<sequence length="397" mass="42669">MCRRGNRNTVAFSIIGAATGALAGSFEILMIARIFQAIGTALLLPLLFNSALILFPPEKRGTAMGLVALVFTAAPAVGPTVSGMLISKLSWLWIFWVSLIFMLIALIFGAIFIQNITNTAKPRIDLFSLSLSVFGFGGLVFGFSNAGESESGWISPKVLIPIAVGIIALAFFVFRQLTMKKPLMNLRAFQNPMFIVGTLLILACMMVNLSSMLILPMYLIRVLEMSALSAGLVLLPGGLIFAILSPFIGRMFDKHGPKWLVIPGLVMVTVSLWFLTDLSTVSTIALIVILHCFLMIGIVMVWNPAQTNGMSALPYDMFPDGTAIMNTLLQVAGAAGTAIAVSLMKAGETRFLKDAPSSDATHALTVGIQEAFFFAMIVAATGLLIGLFIKRVIIARL</sequence>
<dbReference type="Gene3D" id="1.20.1720.10">
    <property type="entry name" value="Multidrug resistance protein D"/>
    <property type="match status" value="1"/>
</dbReference>
<keyword evidence="3 6" id="KW-0812">Transmembrane</keyword>
<feature type="transmembrane region" description="Helical" evidence="6">
    <location>
        <begin position="158"/>
        <end position="174"/>
    </location>
</feature>
<feature type="transmembrane region" description="Helical" evidence="6">
    <location>
        <begin position="126"/>
        <end position="146"/>
    </location>
</feature>
<name>A0A927CKK1_9BACL</name>
<evidence type="ECO:0000256" key="4">
    <source>
        <dbReference type="ARBA" id="ARBA00022989"/>
    </source>
</evidence>